<dbReference type="AlphaFoldDB" id="A0A2Z7AGW0"/>
<organism evidence="2 3">
    <name type="scientific">Dorcoceras hygrometricum</name>
    <dbReference type="NCBI Taxonomy" id="472368"/>
    <lineage>
        <taxon>Eukaryota</taxon>
        <taxon>Viridiplantae</taxon>
        <taxon>Streptophyta</taxon>
        <taxon>Embryophyta</taxon>
        <taxon>Tracheophyta</taxon>
        <taxon>Spermatophyta</taxon>
        <taxon>Magnoliopsida</taxon>
        <taxon>eudicotyledons</taxon>
        <taxon>Gunneridae</taxon>
        <taxon>Pentapetalae</taxon>
        <taxon>asterids</taxon>
        <taxon>lamiids</taxon>
        <taxon>Lamiales</taxon>
        <taxon>Gesneriaceae</taxon>
        <taxon>Didymocarpoideae</taxon>
        <taxon>Trichosporeae</taxon>
        <taxon>Loxocarpinae</taxon>
        <taxon>Dorcoceras</taxon>
    </lineage>
</organism>
<gene>
    <name evidence="2" type="ORF">F511_30960</name>
</gene>
<protein>
    <submittedName>
        <fullName evidence="2">Subtilase family protein</fullName>
    </submittedName>
</protein>
<evidence type="ECO:0000313" key="3">
    <source>
        <dbReference type="Proteomes" id="UP000250235"/>
    </source>
</evidence>
<dbReference type="Proteomes" id="UP000250235">
    <property type="component" value="Unassembled WGS sequence"/>
</dbReference>
<name>A0A2Z7AGW0_9LAMI</name>
<proteinExistence type="predicted"/>
<dbReference type="EMBL" id="KV017477">
    <property type="protein sequence ID" value="KZV18316.1"/>
    <property type="molecule type" value="Genomic_DNA"/>
</dbReference>
<keyword evidence="3" id="KW-1185">Reference proteome</keyword>
<reference evidence="2 3" key="1">
    <citation type="journal article" date="2015" name="Proc. Natl. Acad. Sci. U.S.A.">
        <title>The resurrection genome of Boea hygrometrica: A blueprint for survival of dehydration.</title>
        <authorList>
            <person name="Xiao L."/>
            <person name="Yang G."/>
            <person name="Zhang L."/>
            <person name="Yang X."/>
            <person name="Zhao S."/>
            <person name="Ji Z."/>
            <person name="Zhou Q."/>
            <person name="Hu M."/>
            <person name="Wang Y."/>
            <person name="Chen M."/>
            <person name="Xu Y."/>
            <person name="Jin H."/>
            <person name="Xiao X."/>
            <person name="Hu G."/>
            <person name="Bao F."/>
            <person name="Hu Y."/>
            <person name="Wan P."/>
            <person name="Li L."/>
            <person name="Deng X."/>
            <person name="Kuang T."/>
            <person name="Xiang C."/>
            <person name="Zhu J.K."/>
            <person name="Oliver M.J."/>
            <person name="He Y."/>
        </authorList>
    </citation>
    <scope>NUCLEOTIDE SEQUENCE [LARGE SCALE GENOMIC DNA]</scope>
    <source>
        <strain evidence="3">cv. XS01</strain>
    </source>
</reference>
<feature type="region of interest" description="Disordered" evidence="1">
    <location>
        <begin position="80"/>
        <end position="108"/>
    </location>
</feature>
<evidence type="ECO:0000256" key="1">
    <source>
        <dbReference type="SAM" id="MobiDB-lite"/>
    </source>
</evidence>
<accession>A0A2Z7AGW0</accession>
<sequence length="127" mass="14103">MKLNTHNKATAAQHIATEKFTYFRLGTSTSSDYVPSSQLAARRSAESTQLSTHHSGQLAMLYSAYDDFRSAHTPRSRVVTLEARMDPSSRTNTHGDDDEDPDYSEVGTVMTKLTPPRLIVIPTHSFS</sequence>
<evidence type="ECO:0000313" key="2">
    <source>
        <dbReference type="EMBL" id="KZV18316.1"/>
    </source>
</evidence>